<gene>
    <name evidence="5" type="ORF">JHK64_00335</name>
</gene>
<evidence type="ECO:0000256" key="1">
    <source>
        <dbReference type="ARBA" id="ARBA00010838"/>
    </source>
</evidence>
<dbReference type="Pfam" id="PF00232">
    <property type="entry name" value="Glyco_hydro_1"/>
    <property type="match status" value="1"/>
</dbReference>
<reference evidence="5 6" key="1">
    <citation type="journal article" date="2021" name="Int. J. Syst. Evol. Microbiol.">
        <title>Streptococcus vicugnae sp. nov., isolated from faeces of alpacas (Vicugna pacos) and cattle (Bos taurus), Streptococcus zalophi sp. nov., and Streptococcus pacificus sp. nov., isolated from respiratory tract of California sea lions (Zalophus californianus).</title>
        <authorList>
            <person name="Volokhov D.V."/>
            <person name="Zagorodnyaya T.A."/>
            <person name="Shen Z."/>
            <person name="Blom J."/>
            <person name="Furtak V.A."/>
            <person name="Eisenberg T."/>
            <person name="Fan P."/>
            <person name="Jeong K.C."/>
            <person name="Gao Y."/>
            <person name="Zhang S."/>
            <person name="Amselle M."/>
        </authorList>
    </citation>
    <scope>NUCLEOTIDE SEQUENCE [LARGE SCALE GENOMIC DNA]</scope>
    <source>
        <strain evidence="6">CSL7508-lung</strain>
    </source>
</reference>
<dbReference type="InterPro" id="IPR001360">
    <property type="entry name" value="Glyco_hydro_1"/>
</dbReference>
<dbReference type="RefSeq" id="WP_199567007.1">
    <property type="nucleotide sequence ID" value="NZ_JAENBP010000001.1"/>
</dbReference>
<dbReference type="Proteomes" id="UP000644875">
    <property type="component" value="Unassembled WGS sequence"/>
</dbReference>
<proteinExistence type="inferred from homology"/>
<protein>
    <submittedName>
        <fullName evidence="5">Glycoside hydrolase family 1 protein</fullName>
    </submittedName>
</protein>
<sequence>MTETTKKEYVFPEGFLWGSSTSGPQSEGSVAGDGKGMNNWDYWYSIAPEKFHNGIGPEKTSTFYTNYKTDIDLLQKTGHSVFRPSIQWSRLFPKGTGDVNPEAILFYRDVFQRIIDAGVKPIVNLYHFDLPYALQEKGGWENKETVWAYEAYARTCFEAFGDLVDTWITFNEPIVPVECGYLGELHYPCKVDAKAAVQVAYNTQLASALAVKACHELNPSHKISIVLNLTPAYPRSQSKEDVAAARIAGLFQTKSFLDPSVLGVYPQELVDIIKKHDLTPAYSSEELAIIKENTVDFLGVNYYQPLRVKAPEKTPDPREPFMPSYYFEHYDMPGKKINPHRGWEIYEQGLYDIAMNIKEDYGNIEWLVTENGMGVEGEEKFKVDGIIQDDYRIEFIKDHLIELHRAISDGANCKGYMLWTFIDCWSWLNAYKNRYGLVELNLETQERIIKKSGYWFKELSLTNRFTR</sequence>
<dbReference type="PRINTS" id="PR00131">
    <property type="entry name" value="GLHYDRLASE1"/>
</dbReference>
<organism evidence="5 6">
    <name type="scientific">Streptococcus zalophi</name>
    <dbReference type="NCBI Taxonomy" id="640031"/>
    <lineage>
        <taxon>Bacteria</taxon>
        <taxon>Bacillati</taxon>
        <taxon>Bacillota</taxon>
        <taxon>Bacilli</taxon>
        <taxon>Lactobacillales</taxon>
        <taxon>Streptococcaceae</taxon>
        <taxon>Streptococcus</taxon>
    </lineage>
</organism>
<dbReference type="GO" id="GO:0005829">
    <property type="term" value="C:cytosol"/>
    <property type="evidence" value="ECO:0007669"/>
    <property type="project" value="TreeGrafter"/>
</dbReference>
<keyword evidence="6" id="KW-1185">Reference proteome</keyword>
<evidence type="ECO:0000256" key="4">
    <source>
        <dbReference type="RuleBase" id="RU003690"/>
    </source>
</evidence>
<evidence type="ECO:0000256" key="2">
    <source>
        <dbReference type="ARBA" id="ARBA00022801"/>
    </source>
</evidence>
<dbReference type="AlphaFoldDB" id="A0A934P8S9"/>
<accession>A0A934P8S9</accession>
<name>A0A934P8S9_9STRE</name>
<evidence type="ECO:0000313" key="6">
    <source>
        <dbReference type="Proteomes" id="UP000644875"/>
    </source>
</evidence>
<dbReference type="Gene3D" id="3.20.20.80">
    <property type="entry name" value="Glycosidases"/>
    <property type="match status" value="1"/>
</dbReference>
<dbReference type="InterPro" id="IPR017853">
    <property type="entry name" value="GH"/>
</dbReference>
<evidence type="ECO:0000313" key="5">
    <source>
        <dbReference type="EMBL" id="MBJ8349075.1"/>
    </source>
</evidence>
<dbReference type="FunFam" id="3.20.20.80:FF:000004">
    <property type="entry name" value="Beta-glucosidase 6-phospho-beta-glucosidase"/>
    <property type="match status" value="1"/>
</dbReference>
<keyword evidence="2 5" id="KW-0378">Hydrolase</keyword>
<comment type="similarity">
    <text evidence="1 4">Belongs to the glycosyl hydrolase 1 family.</text>
</comment>
<dbReference type="PANTHER" id="PTHR10353:SF139">
    <property type="entry name" value="6-PHOSPHO-BETA-GLUCOSIDASE GMUD"/>
    <property type="match status" value="1"/>
</dbReference>
<keyword evidence="3" id="KW-0326">Glycosidase</keyword>
<dbReference type="PANTHER" id="PTHR10353">
    <property type="entry name" value="GLYCOSYL HYDROLASE"/>
    <property type="match status" value="1"/>
</dbReference>
<evidence type="ECO:0000256" key="3">
    <source>
        <dbReference type="ARBA" id="ARBA00023295"/>
    </source>
</evidence>
<dbReference type="GO" id="GO:0008422">
    <property type="term" value="F:beta-glucosidase activity"/>
    <property type="evidence" value="ECO:0007669"/>
    <property type="project" value="TreeGrafter"/>
</dbReference>
<comment type="caution">
    <text evidence="5">The sequence shown here is derived from an EMBL/GenBank/DDBJ whole genome shotgun (WGS) entry which is preliminary data.</text>
</comment>
<dbReference type="GO" id="GO:0016052">
    <property type="term" value="P:carbohydrate catabolic process"/>
    <property type="evidence" value="ECO:0007669"/>
    <property type="project" value="TreeGrafter"/>
</dbReference>
<dbReference type="EMBL" id="JAENBP010000001">
    <property type="protein sequence ID" value="MBJ8349075.1"/>
    <property type="molecule type" value="Genomic_DNA"/>
</dbReference>
<dbReference type="SUPFAM" id="SSF51445">
    <property type="entry name" value="(Trans)glycosidases"/>
    <property type="match status" value="1"/>
</dbReference>